<name>A0A8X6HKJ2_TRICU</name>
<protein>
    <submittedName>
        <fullName evidence="1">Uncharacterized protein</fullName>
    </submittedName>
</protein>
<proteinExistence type="predicted"/>
<comment type="caution">
    <text evidence="1">The sequence shown here is derived from an EMBL/GenBank/DDBJ whole genome shotgun (WGS) entry which is preliminary data.</text>
</comment>
<feature type="non-terminal residue" evidence="1">
    <location>
        <position position="34"/>
    </location>
</feature>
<evidence type="ECO:0000313" key="2">
    <source>
        <dbReference type="Proteomes" id="UP000887116"/>
    </source>
</evidence>
<dbReference type="AlphaFoldDB" id="A0A8X6HKJ2"/>
<keyword evidence="2" id="KW-1185">Reference proteome</keyword>
<gene>
    <name evidence="1" type="ORF">TNCT_276291</name>
</gene>
<organism evidence="1 2">
    <name type="scientific">Trichonephila clavata</name>
    <name type="common">Joro spider</name>
    <name type="synonym">Nephila clavata</name>
    <dbReference type="NCBI Taxonomy" id="2740835"/>
    <lineage>
        <taxon>Eukaryota</taxon>
        <taxon>Metazoa</taxon>
        <taxon>Ecdysozoa</taxon>
        <taxon>Arthropoda</taxon>
        <taxon>Chelicerata</taxon>
        <taxon>Arachnida</taxon>
        <taxon>Araneae</taxon>
        <taxon>Araneomorphae</taxon>
        <taxon>Entelegynae</taxon>
        <taxon>Araneoidea</taxon>
        <taxon>Nephilidae</taxon>
        <taxon>Trichonephila</taxon>
    </lineage>
</organism>
<evidence type="ECO:0000313" key="1">
    <source>
        <dbReference type="EMBL" id="GFR25666.1"/>
    </source>
</evidence>
<accession>A0A8X6HKJ2</accession>
<reference evidence="1" key="1">
    <citation type="submission" date="2020-07" db="EMBL/GenBank/DDBJ databases">
        <title>Multicomponent nature underlies the extraordinary mechanical properties of spider dragline silk.</title>
        <authorList>
            <person name="Kono N."/>
            <person name="Nakamura H."/>
            <person name="Mori M."/>
            <person name="Yoshida Y."/>
            <person name="Ohtoshi R."/>
            <person name="Malay A.D."/>
            <person name="Moran D.A.P."/>
            <person name="Tomita M."/>
            <person name="Numata K."/>
            <person name="Arakawa K."/>
        </authorList>
    </citation>
    <scope>NUCLEOTIDE SEQUENCE</scope>
</reference>
<sequence>MKDVVATPIKQLLGMEDLVGEVVFYVSEYFSDGE</sequence>
<dbReference type="Proteomes" id="UP000887116">
    <property type="component" value="Unassembled WGS sequence"/>
</dbReference>
<dbReference type="EMBL" id="BMAO01008699">
    <property type="protein sequence ID" value="GFR25666.1"/>
    <property type="molecule type" value="Genomic_DNA"/>
</dbReference>